<dbReference type="Proteomes" id="UP001233360">
    <property type="component" value="Unassembled WGS sequence"/>
</dbReference>
<gene>
    <name evidence="1" type="ORF">QE380_000092</name>
</gene>
<reference evidence="1 2" key="1">
    <citation type="submission" date="2023-07" db="EMBL/GenBank/DDBJ databases">
        <title>Functional and genomic diversity of the sorghum phyllosphere microbiome.</title>
        <authorList>
            <person name="Shade A."/>
        </authorList>
    </citation>
    <scope>NUCLEOTIDE SEQUENCE [LARGE SCALE GENOMIC DNA]</scope>
    <source>
        <strain evidence="1 2">SORGH_AS_0887</strain>
    </source>
</reference>
<dbReference type="EMBL" id="JAUTBK010000001">
    <property type="protein sequence ID" value="MDQ1207169.1"/>
    <property type="molecule type" value="Genomic_DNA"/>
</dbReference>
<evidence type="ECO:0000313" key="1">
    <source>
        <dbReference type="EMBL" id="MDQ1207169.1"/>
    </source>
</evidence>
<comment type="caution">
    <text evidence="1">The sequence shown here is derived from an EMBL/GenBank/DDBJ whole genome shotgun (WGS) entry which is preliminary data.</text>
</comment>
<keyword evidence="2" id="KW-1185">Reference proteome</keyword>
<organism evidence="1 2">
    <name type="scientific">Acinetobacter baylyi</name>
    <dbReference type="NCBI Taxonomy" id="202950"/>
    <lineage>
        <taxon>Bacteria</taxon>
        <taxon>Pseudomonadati</taxon>
        <taxon>Pseudomonadota</taxon>
        <taxon>Gammaproteobacteria</taxon>
        <taxon>Moraxellales</taxon>
        <taxon>Moraxellaceae</taxon>
        <taxon>Acinetobacter</taxon>
    </lineage>
</organism>
<protein>
    <recommendedName>
        <fullName evidence="3">Ribbon-helix-helix protein CopG domain-containing protein</fullName>
    </recommendedName>
</protein>
<proteinExistence type="predicted"/>
<evidence type="ECO:0008006" key="3">
    <source>
        <dbReference type="Google" id="ProtNLM"/>
    </source>
</evidence>
<accession>A0ABU0URJ3</accession>
<dbReference type="RefSeq" id="WP_025096204.1">
    <property type="nucleotide sequence ID" value="NZ_JAUTBK010000001.1"/>
</dbReference>
<evidence type="ECO:0000313" key="2">
    <source>
        <dbReference type="Proteomes" id="UP001233360"/>
    </source>
</evidence>
<name>A0ABU0URJ3_ACIBI</name>
<sequence length="98" mass="11100">MAGLSGLKKKTEPTEEDLKLDAFISGAEKRVKSLEPSNKKFMRKTFSINEDIDQLIDELVVRAQNARISRSSILRIAIENLADCSSEELKETLKKFDK</sequence>